<name>B7ANK0_9FIRM</name>
<gene>
    <name evidence="2" type="ORF">BACPEC_00255</name>
</gene>
<dbReference type="Proteomes" id="UP000003136">
    <property type="component" value="Unassembled WGS sequence"/>
</dbReference>
<keyword evidence="3" id="KW-1185">Reference proteome</keyword>
<reference evidence="2 3" key="2">
    <citation type="submission" date="2008-11" db="EMBL/GenBank/DDBJ databases">
        <authorList>
            <person name="Fulton L."/>
            <person name="Clifton S."/>
            <person name="Fulton B."/>
            <person name="Xu J."/>
            <person name="Minx P."/>
            <person name="Pepin K.H."/>
            <person name="Johnson M."/>
            <person name="Bhonagiri V."/>
            <person name="Nash W.E."/>
            <person name="Mardis E.R."/>
            <person name="Wilson R.K."/>
        </authorList>
    </citation>
    <scope>NUCLEOTIDE SEQUENCE [LARGE SCALE GENOMIC DNA]</scope>
    <source>
        <strain evidence="2 3">ATCC 43243</strain>
    </source>
</reference>
<reference evidence="2 3" key="1">
    <citation type="submission" date="2008-11" db="EMBL/GenBank/DDBJ databases">
        <title>Draft genome sequence of Bacteroides pectinophilus (ATCC 43243).</title>
        <authorList>
            <person name="Sudarsanam P."/>
            <person name="Ley R."/>
            <person name="Guruge J."/>
            <person name="Turnbaugh P.J."/>
            <person name="Mahowald M."/>
            <person name="Liep D."/>
            <person name="Gordon J."/>
        </authorList>
    </citation>
    <scope>NUCLEOTIDE SEQUENCE [LARGE SCALE GENOMIC DNA]</scope>
    <source>
        <strain evidence="2 3">ATCC 43243</strain>
    </source>
</reference>
<proteinExistence type="predicted"/>
<dbReference type="AlphaFoldDB" id="B7ANK0"/>
<accession>B7ANK0</accession>
<keyword evidence="1" id="KW-1133">Transmembrane helix</keyword>
<protein>
    <submittedName>
        <fullName evidence="2">Uncharacterized protein</fullName>
    </submittedName>
</protein>
<feature type="transmembrane region" description="Helical" evidence="1">
    <location>
        <begin position="12"/>
        <end position="32"/>
    </location>
</feature>
<keyword evidence="1" id="KW-0812">Transmembrane</keyword>
<comment type="caution">
    <text evidence="2">The sequence shown here is derived from an EMBL/GenBank/DDBJ whole genome shotgun (WGS) entry which is preliminary data.</text>
</comment>
<keyword evidence="1" id="KW-0472">Membrane</keyword>
<sequence>MVLRQMLPWQTNNILIFPIFPLFSGFSSLFTFLYFHLILAYLCISWHIFVSNFGKFFGKFQICTKGFSAVGKRQVRNWEIA</sequence>
<evidence type="ECO:0000313" key="2">
    <source>
        <dbReference type="EMBL" id="EEC58736.1"/>
    </source>
</evidence>
<dbReference type="HOGENOM" id="CLU_2342572_0_0_9"/>
<organism evidence="2 3">
    <name type="scientific">[Bacteroides] pectinophilus ATCC 43243</name>
    <dbReference type="NCBI Taxonomy" id="483218"/>
    <lineage>
        <taxon>Bacteria</taxon>
        <taxon>Bacillati</taxon>
        <taxon>Bacillota</taxon>
        <taxon>Clostridia</taxon>
        <taxon>Eubacteriales</taxon>
    </lineage>
</organism>
<dbReference type="EMBL" id="ABVQ01000032">
    <property type="protein sequence ID" value="EEC58736.1"/>
    <property type="molecule type" value="Genomic_DNA"/>
</dbReference>
<evidence type="ECO:0000256" key="1">
    <source>
        <dbReference type="SAM" id="Phobius"/>
    </source>
</evidence>
<evidence type="ECO:0000313" key="3">
    <source>
        <dbReference type="Proteomes" id="UP000003136"/>
    </source>
</evidence>